<sequence length="292" mass="33107">MKLTKASILMSASLLLATASSTPLAAAPDFDPSKPVMTELKSGVYQYSQFFYNSLVVVTDEGVIVTDPSGEVRAEAMWEAIQALTSKPVKYVIYSHDHFDHSRGGQIFKAQGAEFVSQEKCTELLSRDLEDRVVEPDITYEDKYAIKLGDKQVDLHYFGPNDGDCMSVIHMPKEKVLLAMDWHLPGYVNEPYRLNTHNYVAILNTFERTLQQLEFDTVISGHMPSSSPQAFQEDHRFHKALFDAVWSGIQAGKTTEELKKSIKLPEFSHWRGYEENLPAHIERMAYSIWHGN</sequence>
<evidence type="ECO:0000313" key="4">
    <source>
        <dbReference type="Proteomes" id="UP000305675"/>
    </source>
</evidence>
<proteinExistence type="predicted"/>
<dbReference type="PANTHER" id="PTHR42951:SF22">
    <property type="entry name" value="METALLO BETA-LACTAMASE SUPERFAMILY LIPOPROTEIN"/>
    <property type="match status" value="1"/>
</dbReference>
<evidence type="ECO:0000256" key="1">
    <source>
        <dbReference type="SAM" id="SignalP"/>
    </source>
</evidence>
<accession>A0A4U1BTI7</accession>
<keyword evidence="1" id="KW-0732">Signal</keyword>
<dbReference type="InterPro" id="IPR001279">
    <property type="entry name" value="Metallo-B-lactamas"/>
</dbReference>
<dbReference type="InterPro" id="IPR050855">
    <property type="entry name" value="NDM-1-like"/>
</dbReference>
<dbReference type="OrthoDB" id="9815874at2"/>
<dbReference type="SUPFAM" id="SSF56281">
    <property type="entry name" value="Metallo-hydrolase/oxidoreductase"/>
    <property type="match status" value="1"/>
</dbReference>
<dbReference type="RefSeq" id="WP_136861650.1">
    <property type="nucleotide sequence ID" value="NZ_SWCJ01000001.1"/>
</dbReference>
<comment type="caution">
    <text evidence="3">The sequence shown here is derived from an EMBL/GenBank/DDBJ whole genome shotgun (WGS) entry which is preliminary data.</text>
</comment>
<dbReference type="GO" id="GO:0016787">
    <property type="term" value="F:hydrolase activity"/>
    <property type="evidence" value="ECO:0007669"/>
    <property type="project" value="UniProtKB-KW"/>
</dbReference>
<evidence type="ECO:0000313" key="3">
    <source>
        <dbReference type="EMBL" id="TKB58502.1"/>
    </source>
</evidence>
<reference evidence="3 4" key="1">
    <citation type="submission" date="2019-04" db="EMBL/GenBank/DDBJ databases">
        <authorList>
            <person name="Hwang J.C."/>
        </authorList>
    </citation>
    <scope>NUCLEOTIDE SEQUENCE [LARGE SCALE GENOMIC DNA]</scope>
    <source>
        <strain evidence="3 4">IMCC35002</strain>
    </source>
</reference>
<dbReference type="Gene3D" id="3.60.15.10">
    <property type="entry name" value="Ribonuclease Z/Hydroxyacylglutathione hydrolase-like"/>
    <property type="match status" value="1"/>
</dbReference>
<dbReference type="InterPro" id="IPR036866">
    <property type="entry name" value="RibonucZ/Hydroxyglut_hydro"/>
</dbReference>
<organism evidence="3 4">
    <name type="scientific">Ferrimonas aestuarii</name>
    <dbReference type="NCBI Taxonomy" id="2569539"/>
    <lineage>
        <taxon>Bacteria</taxon>
        <taxon>Pseudomonadati</taxon>
        <taxon>Pseudomonadota</taxon>
        <taxon>Gammaproteobacteria</taxon>
        <taxon>Alteromonadales</taxon>
        <taxon>Ferrimonadaceae</taxon>
        <taxon>Ferrimonas</taxon>
    </lineage>
</organism>
<dbReference type="Proteomes" id="UP000305675">
    <property type="component" value="Unassembled WGS sequence"/>
</dbReference>
<gene>
    <name evidence="3" type="ORF">FCL42_01790</name>
</gene>
<feature type="signal peptide" evidence="1">
    <location>
        <begin position="1"/>
        <end position="25"/>
    </location>
</feature>
<protein>
    <submittedName>
        <fullName evidence="3">MBL fold metallo-hydrolase</fullName>
    </submittedName>
</protein>
<dbReference type="PANTHER" id="PTHR42951">
    <property type="entry name" value="METALLO-BETA-LACTAMASE DOMAIN-CONTAINING"/>
    <property type="match status" value="1"/>
</dbReference>
<dbReference type="AlphaFoldDB" id="A0A4U1BTI7"/>
<dbReference type="SMART" id="SM00849">
    <property type="entry name" value="Lactamase_B"/>
    <property type="match status" value="1"/>
</dbReference>
<keyword evidence="4" id="KW-1185">Reference proteome</keyword>
<keyword evidence="3" id="KW-0378">Hydrolase</keyword>
<feature type="domain" description="Metallo-beta-lactamase" evidence="2">
    <location>
        <begin position="51"/>
        <end position="222"/>
    </location>
</feature>
<dbReference type="EMBL" id="SWCJ01000001">
    <property type="protein sequence ID" value="TKB58502.1"/>
    <property type="molecule type" value="Genomic_DNA"/>
</dbReference>
<evidence type="ECO:0000259" key="2">
    <source>
        <dbReference type="SMART" id="SM00849"/>
    </source>
</evidence>
<name>A0A4U1BTI7_9GAMM</name>
<dbReference type="Pfam" id="PF00753">
    <property type="entry name" value="Lactamase_B"/>
    <property type="match status" value="1"/>
</dbReference>
<feature type="chain" id="PRO_5021024528" evidence="1">
    <location>
        <begin position="26"/>
        <end position="292"/>
    </location>
</feature>